<name>A0A9P9I8H5_9PLEO</name>
<evidence type="ECO:0000313" key="3">
    <source>
        <dbReference type="Proteomes" id="UP000700596"/>
    </source>
</evidence>
<gene>
    <name evidence="2" type="ORF">B0J11DRAFT_512006</name>
</gene>
<dbReference type="AlphaFoldDB" id="A0A9P9I8H5"/>
<protein>
    <submittedName>
        <fullName evidence="2">Uncharacterized protein</fullName>
    </submittedName>
</protein>
<dbReference type="Proteomes" id="UP000700596">
    <property type="component" value="Unassembled WGS sequence"/>
</dbReference>
<sequence length="117" mass="12936">MTWSNTFEKINGRPNGVSPAVGPLVESCEYSIAKHSLGVGGVRLGLKLSEVTEVVRYIDRLSCFNSHTSTTPLLANDAYDHDFVSFGKPPHALIQRRQVFQPKQPPKPTYTSYTDVA</sequence>
<organism evidence="2 3">
    <name type="scientific">Dendryphion nanum</name>
    <dbReference type="NCBI Taxonomy" id="256645"/>
    <lineage>
        <taxon>Eukaryota</taxon>
        <taxon>Fungi</taxon>
        <taxon>Dikarya</taxon>
        <taxon>Ascomycota</taxon>
        <taxon>Pezizomycotina</taxon>
        <taxon>Dothideomycetes</taxon>
        <taxon>Pleosporomycetidae</taxon>
        <taxon>Pleosporales</taxon>
        <taxon>Torulaceae</taxon>
        <taxon>Dendryphion</taxon>
    </lineage>
</organism>
<accession>A0A9P9I8H5</accession>
<dbReference type="EMBL" id="JAGMWT010000023">
    <property type="protein sequence ID" value="KAH7111751.1"/>
    <property type="molecule type" value="Genomic_DNA"/>
</dbReference>
<proteinExistence type="predicted"/>
<comment type="caution">
    <text evidence="2">The sequence shown here is derived from an EMBL/GenBank/DDBJ whole genome shotgun (WGS) entry which is preliminary data.</text>
</comment>
<feature type="region of interest" description="Disordered" evidence="1">
    <location>
        <begin position="98"/>
        <end position="117"/>
    </location>
</feature>
<keyword evidence="3" id="KW-1185">Reference proteome</keyword>
<evidence type="ECO:0000256" key="1">
    <source>
        <dbReference type="SAM" id="MobiDB-lite"/>
    </source>
</evidence>
<evidence type="ECO:0000313" key="2">
    <source>
        <dbReference type="EMBL" id="KAH7111751.1"/>
    </source>
</evidence>
<reference evidence="2" key="1">
    <citation type="journal article" date="2021" name="Nat. Commun.">
        <title>Genetic determinants of endophytism in the Arabidopsis root mycobiome.</title>
        <authorList>
            <person name="Mesny F."/>
            <person name="Miyauchi S."/>
            <person name="Thiergart T."/>
            <person name="Pickel B."/>
            <person name="Atanasova L."/>
            <person name="Karlsson M."/>
            <person name="Huettel B."/>
            <person name="Barry K.W."/>
            <person name="Haridas S."/>
            <person name="Chen C."/>
            <person name="Bauer D."/>
            <person name="Andreopoulos W."/>
            <person name="Pangilinan J."/>
            <person name="LaButti K."/>
            <person name="Riley R."/>
            <person name="Lipzen A."/>
            <person name="Clum A."/>
            <person name="Drula E."/>
            <person name="Henrissat B."/>
            <person name="Kohler A."/>
            <person name="Grigoriev I.V."/>
            <person name="Martin F.M."/>
            <person name="Hacquard S."/>
        </authorList>
    </citation>
    <scope>NUCLEOTIDE SEQUENCE</scope>
    <source>
        <strain evidence="2">MPI-CAGE-CH-0243</strain>
    </source>
</reference>